<sequence length="76" mass="7660">PAAGKTATRGRKAKPAKNARPKKKTAEELDAEMVDYFGDNNAASGDPVNGADAAVDSGAVQPVANGGDTGMDDEIS</sequence>
<feature type="non-terminal residue" evidence="1">
    <location>
        <position position="1"/>
    </location>
</feature>
<comment type="caution">
    <text evidence="1">The sequence shown here is derived from an EMBL/GenBank/DDBJ whole genome shotgun (WGS) entry which is preliminary data.</text>
</comment>
<name>A0ACC3CU21_9PEZI</name>
<accession>A0ACC3CU21</accession>
<reference evidence="1" key="1">
    <citation type="submission" date="2024-09" db="EMBL/GenBank/DDBJ databases">
        <title>Black Yeasts Isolated from many extreme environments.</title>
        <authorList>
            <person name="Coleine C."/>
            <person name="Stajich J.E."/>
            <person name="Selbmann L."/>
        </authorList>
    </citation>
    <scope>NUCLEOTIDE SEQUENCE</scope>
    <source>
        <strain evidence="1">CCFEE 5737</strain>
    </source>
</reference>
<gene>
    <name evidence="1" type="ORF">LTS18_001264</name>
</gene>
<evidence type="ECO:0000313" key="1">
    <source>
        <dbReference type="EMBL" id="KAK3044448.1"/>
    </source>
</evidence>
<dbReference type="Proteomes" id="UP001186974">
    <property type="component" value="Unassembled WGS sequence"/>
</dbReference>
<protein>
    <submittedName>
        <fullName evidence="1">Uncharacterized protein</fullName>
    </submittedName>
</protein>
<proteinExistence type="predicted"/>
<organism evidence="1 2">
    <name type="scientific">Coniosporium uncinatum</name>
    <dbReference type="NCBI Taxonomy" id="93489"/>
    <lineage>
        <taxon>Eukaryota</taxon>
        <taxon>Fungi</taxon>
        <taxon>Dikarya</taxon>
        <taxon>Ascomycota</taxon>
        <taxon>Pezizomycotina</taxon>
        <taxon>Dothideomycetes</taxon>
        <taxon>Dothideomycetes incertae sedis</taxon>
        <taxon>Coniosporium</taxon>
    </lineage>
</organism>
<keyword evidence="2" id="KW-1185">Reference proteome</keyword>
<evidence type="ECO:0000313" key="2">
    <source>
        <dbReference type="Proteomes" id="UP001186974"/>
    </source>
</evidence>
<dbReference type="EMBL" id="JAWDJW010011926">
    <property type="protein sequence ID" value="KAK3044448.1"/>
    <property type="molecule type" value="Genomic_DNA"/>
</dbReference>